<evidence type="ECO:0000259" key="2">
    <source>
        <dbReference type="Pfam" id="PF14436"/>
    </source>
</evidence>
<reference evidence="4" key="1">
    <citation type="journal article" date="2019" name="Int. J. Syst. Evol. Microbiol.">
        <title>The Global Catalogue of Microorganisms (GCM) 10K type strain sequencing project: providing services to taxonomists for standard genome sequencing and annotation.</title>
        <authorList>
            <consortium name="The Broad Institute Genomics Platform"/>
            <consortium name="The Broad Institute Genome Sequencing Center for Infectious Disease"/>
            <person name="Wu L."/>
            <person name="Ma J."/>
        </authorList>
    </citation>
    <scope>NUCLEOTIDE SEQUENCE [LARGE SCALE GENOMIC DNA]</scope>
    <source>
        <strain evidence="4">CGMCC 4.7643</strain>
    </source>
</reference>
<name>A0ABW5GGH2_9PSEU</name>
<protein>
    <submittedName>
        <fullName evidence="3">EndoU domain-containing protein</fullName>
    </submittedName>
</protein>
<comment type="caution">
    <text evidence="3">The sequence shown here is derived from an EMBL/GenBank/DDBJ whole genome shotgun (WGS) entry which is preliminary data.</text>
</comment>
<feature type="compositionally biased region" description="Gly residues" evidence="1">
    <location>
        <begin position="8"/>
        <end position="18"/>
    </location>
</feature>
<dbReference type="EMBL" id="JBHUKU010000003">
    <property type="protein sequence ID" value="MFD2458299.1"/>
    <property type="molecule type" value="Genomic_DNA"/>
</dbReference>
<keyword evidence="4" id="KW-1185">Reference proteome</keyword>
<organism evidence="3 4">
    <name type="scientific">Amycolatopsis samaneae</name>
    <dbReference type="NCBI Taxonomy" id="664691"/>
    <lineage>
        <taxon>Bacteria</taxon>
        <taxon>Bacillati</taxon>
        <taxon>Actinomycetota</taxon>
        <taxon>Actinomycetes</taxon>
        <taxon>Pseudonocardiales</taxon>
        <taxon>Pseudonocardiaceae</taxon>
        <taxon>Amycolatopsis</taxon>
    </lineage>
</organism>
<dbReference type="Pfam" id="PF14436">
    <property type="entry name" value="EndoU_bacteria"/>
    <property type="match status" value="1"/>
</dbReference>
<sequence>MRREEQRVGGGHAPGVGRRGTSEFPQGWSNRQIISVITDVANVPGEPRRRQHNGRWRCAGERYGVYVVVLADDDGQVRTAYPAGGPGVLRNPDTPEDPANPTLADLTHSRITYYADSVLSQLADRIAPPDLAHYRSLLWAGEWEELIDVLAAHAVTVDLRLSTDEFADLERLLNSYEIPLPGFSFLNDRNKILERLRPNSPGTVRTTPAVR</sequence>
<evidence type="ECO:0000313" key="4">
    <source>
        <dbReference type="Proteomes" id="UP001597419"/>
    </source>
</evidence>
<evidence type="ECO:0000256" key="1">
    <source>
        <dbReference type="SAM" id="MobiDB-lite"/>
    </source>
</evidence>
<proteinExistence type="predicted"/>
<dbReference type="InterPro" id="IPR029501">
    <property type="entry name" value="EndoU_bac"/>
</dbReference>
<accession>A0ABW5GGH2</accession>
<gene>
    <name evidence="3" type="ORF">ACFSYJ_06810</name>
</gene>
<feature type="domain" description="Bacterial EndoU nuclease" evidence="2">
    <location>
        <begin position="14"/>
        <end position="83"/>
    </location>
</feature>
<evidence type="ECO:0000313" key="3">
    <source>
        <dbReference type="EMBL" id="MFD2458299.1"/>
    </source>
</evidence>
<dbReference type="RefSeq" id="WP_378214202.1">
    <property type="nucleotide sequence ID" value="NZ_BAABHG010000007.1"/>
</dbReference>
<feature type="region of interest" description="Disordered" evidence="1">
    <location>
        <begin position="1"/>
        <end position="28"/>
    </location>
</feature>
<dbReference type="Proteomes" id="UP001597419">
    <property type="component" value="Unassembled WGS sequence"/>
</dbReference>